<organism evidence="2">
    <name type="scientific">Rhizophora mucronata</name>
    <name type="common">Asiatic mangrove</name>
    <dbReference type="NCBI Taxonomy" id="61149"/>
    <lineage>
        <taxon>Eukaryota</taxon>
        <taxon>Viridiplantae</taxon>
        <taxon>Streptophyta</taxon>
        <taxon>Embryophyta</taxon>
        <taxon>Tracheophyta</taxon>
        <taxon>Spermatophyta</taxon>
        <taxon>Magnoliopsida</taxon>
        <taxon>eudicotyledons</taxon>
        <taxon>Gunneridae</taxon>
        <taxon>Pentapetalae</taxon>
        <taxon>rosids</taxon>
        <taxon>fabids</taxon>
        <taxon>Malpighiales</taxon>
        <taxon>Rhizophoraceae</taxon>
        <taxon>Rhizophora</taxon>
    </lineage>
</organism>
<feature type="chain" id="PRO_5015120525" evidence="1">
    <location>
        <begin position="21"/>
        <end position="110"/>
    </location>
</feature>
<accession>A0A2P2INL7</accession>
<proteinExistence type="predicted"/>
<keyword evidence="1" id="KW-0732">Signal</keyword>
<dbReference type="AlphaFoldDB" id="A0A2P2INL7"/>
<evidence type="ECO:0000256" key="1">
    <source>
        <dbReference type="SAM" id="SignalP"/>
    </source>
</evidence>
<evidence type="ECO:0000313" key="2">
    <source>
        <dbReference type="EMBL" id="MBW82819.1"/>
    </source>
</evidence>
<sequence length="110" mass="12094">MKNFWIALFLLLELVQDLEALRETAGLEVVSSVLGESGGDGEDGVVLGGRRLASCCLRGLRQRRVSGVHGSDRNESAREDRNGFEPRQAISITIPHVSMYVCMYQIGLDT</sequence>
<reference evidence="2" key="1">
    <citation type="submission" date="2018-02" db="EMBL/GenBank/DDBJ databases">
        <title>Rhizophora mucronata_Transcriptome.</title>
        <authorList>
            <person name="Meera S.P."/>
            <person name="Sreeshan A."/>
            <person name="Augustine A."/>
        </authorList>
    </citation>
    <scope>NUCLEOTIDE SEQUENCE</scope>
    <source>
        <tissue evidence="2">Leaf</tissue>
    </source>
</reference>
<dbReference type="EMBL" id="GGEC01002336">
    <property type="protein sequence ID" value="MBW82819.1"/>
    <property type="molecule type" value="Transcribed_RNA"/>
</dbReference>
<feature type="signal peptide" evidence="1">
    <location>
        <begin position="1"/>
        <end position="20"/>
    </location>
</feature>
<protein>
    <submittedName>
        <fullName evidence="2">Uncharacterized protein MANES_06G047000</fullName>
    </submittedName>
</protein>
<name>A0A2P2INL7_RHIMU</name>